<sequence length="124" mass="13621">MTIAKITDRKSYDAAMARIEELWGAPQGTDMGAELDQLVDTVEAYESAMVGPLCSDPIELLKAHMQAHGLTQTDLATVLGSKSRASEIMNRKRQLSKEHIHKIHQAWRIPADLLVVPNELSGSA</sequence>
<dbReference type="GO" id="GO:0006355">
    <property type="term" value="P:regulation of DNA-templated transcription"/>
    <property type="evidence" value="ECO:0007669"/>
    <property type="project" value="InterPro"/>
</dbReference>
<dbReference type="AlphaFoldDB" id="A0A844CSV0"/>
<dbReference type="PANTHER" id="PTHR40455:SF1">
    <property type="entry name" value="ANTITOXIN HIGA"/>
    <property type="match status" value="1"/>
</dbReference>
<dbReference type="Pfam" id="PF01381">
    <property type="entry name" value="HTH_3"/>
    <property type="match status" value="1"/>
</dbReference>
<dbReference type="InterPro" id="IPR001387">
    <property type="entry name" value="Cro/C1-type_HTH"/>
</dbReference>
<proteinExistence type="predicted"/>
<dbReference type="PANTHER" id="PTHR40455">
    <property type="entry name" value="ANTITOXIN HIGA"/>
    <property type="match status" value="1"/>
</dbReference>
<keyword evidence="3" id="KW-1185">Reference proteome</keyword>
<organism evidence="2 3">
    <name type="scientific">Roseovarius bejariae</name>
    <dbReference type="NCBI Taxonomy" id="2576383"/>
    <lineage>
        <taxon>Bacteria</taxon>
        <taxon>Pseudomonadati</taxon>
        <taxon>Pseudomonadota</taxon>
        <taxon>Alphaproteobacteria</taxon>
        <taxon>Rhodobacterales</taxon>
        <taxon>Roseobacteraceae</taxon>
        <taxon>Roseovarius</taxon>
    </lineage>
</organism>
<dbReference type="InterPro" id="IPR039060">
    <property type="entry name" value="Antitox_HigA"/>
</dbReference>
<name>A0A844CSV0_9RHOB</name>
<reference evidence="2 3" key="1">
    <citation type="submission" date="2019-05" db="EMBL/GenBank/DDBJ databases">
        <title>Roseovarius bejariae sp. nov., a moderately halophylic bacterium isolated from a saline soil in Rambla Salada (Murcia).</title>
        <authorList>
            <person name="Castro D.J."/>
            <person name="Gomez-Altuve A."/>
            <person name="Reina J.C."/>
            <person name="Rodriguez M."/>
            <person name="Sampedro I."/>
            <person name="Llamas I."/>
            <person name="Martinez-Checa F."/>
        </authorList>
    </citation>
    <scope>NUCLEOTIDE SEQUENCE [LARGE SCALE GENOMIC DNA]</scope>
    <source>
        <strain evidence="2 3">A21</strain>
    </source>
</reference>
<dbReference type="Proteomes" id="UP000564704">
    <property type="component" value="Unassembled WGS sequence"/>
</dbReference>
<evidence type="ECO:0000313" key="3">
    <source>
        <dbReference type="Proteomes" id="UP000564704"/>
    </source>
</evidence>
<evidence type="ECO:0000259" key="1">
    <source>
        <dbReference type="PROSITE" id="PS50943"/>
    </source>
</evidence>
<protein>
    <submittedName>
        <fullName evidence="2">Helix-turn-helix domain-containing protein</fullName>
    </submittedName>
</protein>
<dbReference type="PROSITE" id="PS50943">
    <property type="entry name" value="HTH_CROC1"/>
    <property type="match status" value="1"/>
</dbReference>
<dbReference type="EMBL" id="SZWE01000002">
    <property type="protein sequence ID" value="MRU16535.1"/>
    <property type="molecule type" value="Genomic_DNA"/>
</dbReference>
<dbReference type="Gene3D" id="1.10.260.40">
    <property type="entry name" value="lambda repressor-like DNA-binding domains"/>
    <property type="match status" value="1"/>
</dbReference>
<dbReference type="InterPro" id="IPR010982">
    <property type="entry name" value="Lambda_DNA-bd_dom_sf"/>
</dbReference>
<evidence type="ECO:0000313" key="2">
    <source>
        <dbReference type="EMBL" id="MRU16535.1"/>
    </source>
</evidence>
<dbReference type="CDD" id="cd00093">
    <property type="entry name" value="HTH_XRE"/>
    <property type="match status" value="1"/>
</dbReference>
<dbReference type="SMART" id="SM00530">
    <property type="entry name" value="HTH_XRE"/>
    <property type="match status" value="1"/>
</dbReference>
<dbReference type="SUPFAM" id="SSF47413">
    <property type="entry name" value="lambda repressor-like DNA-binding domains"/>
    <property type="match status" value="1"/>
</dbReference>
<comment type="caution">
    <text evidence="2">The sequence shown here is derived from an EMBL/GenBank/DDBJ whole genome shotgun (WGS) entry which is preliminary data.</text>
</comment>
<dbReference type="OrthoDB" id="9796786at2"/>
<accession>A0A844CSV0</accession>
<gene>
    <name evidence="2" type="ORF">FDP25_13920</name>
</gene>
<dbReference type="RefSeq" id="WP_154153560.1">
    <property type="nucleotide sequence ID" value="NZ_SZWE01000002.1"/>
</dbReference>
<feature type="domain" description="HTH cro/C1-type" evidence="1">
    <location>
        <begin position="61"/>
        <end position="114"/>
    </location>
</feature>
<dbReference type="GO" id="GO:0001046">
    <property type="term" value="F:core promoter sequence-specific DNA binding"/>
    <property type="evidence" value="ECO:0007669"/>
    <property type="project" value="TreeGrafter"/>
</dbReference>